<feature type="compositionally biased region" description="Polar residues" evidence="6">
    <location>
        <begin position="390"/>
        <end position="400"/>
    </location>
</feature>
<dbReference type="Gene3D" id="2.60.40.820">
    <property type="entry name" value="Transcription factor, T-box"/>
    <property type="match status" value="2"/>
</dbReference>
<comment type="subcellular location">
    <subcellularLocation>
        <location evidence="5">Nucleus</location>
    </subcellularLocation>
</comment>
<name>A0A2G5TZQ5_9PELO</name>
<evidence type="ECO:0000259" key="7">
    <source>
        <dbReference type="PROSITE" id="PS50252"/>
    </source>
</evidence>
<dbReference type="EMBL" id="PDUG01000004">
    <property type="protein sequence ID" value="PIC32810.1"/>
    <property type="molecule type" value="Genomic_DNA"/>
</dbReference>
<organism evidence="8 9">
    <name type="scientific">Caenorhabditis nigoni</name>
    <dbReference type="NCBI Taxonomy" id="1611254"/>
    <lineage>
        <taxon>Eukaryota</taxon>
        <taxon>Metazoa</taxon>
        <taxon>Ecdysozoa</taxon>
        <taxon>Nematoda</taxon>
        <taxon>Chromadorea</taxon>
        <taxon>Rhabditida</taxon>
        <taxon>Rhabditina</taxon>
        <taxon>Rhabditomorpha</taxon>
        <taxon>Rhabditoidea</taxon>
        <taxon>Rhabditidae</taxon>
        <taxon>Peloderinae</taxon>
        <taxon>Caenorhabditis</taxon>
    </lineage>
</organism>
<evidence type="ECO:0000256" key="1">
    <source>
        <dbReference type="ARBA" id="ARBA00023015"/>
    </source>
</evidence>
<keyword evidence="1" id="KW-0805">Transcription regulation</keyword>
<dbReference type="GO" id="GO:0045893">
    <property type="term" value="P:positive regulation of DNA-templated transcription"/>
    <property type="evidence" value="ECO:0007669"/>
    <property type="project" value="InterPro"/>
</dbReference>
<protein>
    <recommendedName>
        <fullName evidence="7">T-box domain-containing protein</fullName>
    </recommendedName>
</protein>
<proteinExistence type="predicted"/>
<feature type="compositionally biased region" description="Polar residues" evidence="6">
    <location>
        <begin position="408"/>
        <end position="421"/>
    </location>
</feature>
<dbReference type="PROSITE" id="PS50252">
    <property type="entry name" value="TBOX_3"/>
    <property type="match status" value="1"/>
</dbReference>
<evidence type="ECO:0000256" key="5">
    <source>
        <dbReference type="PROSITE-ProRule" id="PRU00201"/>
    </source>
</evidence>
<keyword evidence="4 5" id="KW-0539">Nucleus</keyword>
<sequence length="627" mass="71454">MNLVLKFSDTMSNIQVTSANVEKWREAAKKDGVAVLIINQHQGKMTEHLDFSYMLTGLEEDGMYNISLIFQQEPNKTFQRKMNSFEFEERDNEHGPIDFTQILDFFPKLWVGKYWMGFPIYIPLLCFQQIHGNETEAPNNYTVMVNPNWKYHVKIRVQKHNEQHVDYEVPEQEFIVLENPQPVNNEQGPAEVVPPIKDTMSNIEVRCTTVEAWKEKGGGDVDEDTLDLDRIIHPKYAAIILNRFPPDNLGFEYEVTGLEEDSSYEMELLFDPSPNAHLKFSRHTEDSFKIRPPKSGEQVDKRVMQICHRQKAQPGSYWKKSRVNFDKLCFRKENNYCDAPLEWKHCVDLISRRMYQVKLRIRKDGDEEKICKIDHQYFVACYGKYRSTKNKTNADSGTDTDTFEHTEAASQKRTSQGMMPSTSDNLGIPLAGPPKRQAFDTVPSTGNPFQQHAFGALWPAVNPTQLQPMNIDLKSVQSLLGGIPGPFSQQGAGPLINTQQVNIEQRQPNMMPSTSDNSELSLSDIEDLLEQQRATGTLLTVEQVAVYANLLAAQALTSNPVQQQQMNRIIQRLLGGYPGLFSHEGAAQVLNPPPVNIVQRPVVVNPVEEPPINPEPEQESPRHTEQD</sequence>
<feature type="domain" description="T-box" evidence="7">
    <location>
        <begin position="251"/>
        <end position="407"/>
    </location>
</feature>
<dbReference type="Proteomes" id="UP000230233">
    <property type="component" value="Chromosome IV"/>
</dbReference>
<comment type="caution">
    <text evidence="8">The sequence shown here is derived from an EMBL/GenBank/DDBJ whole genome shotgun (WGS) entry which is preliminary data.</text>
</comment>
<dbReference type="STRING" id="1611254.A0A2G5TZQ5"/>
<accession>A0A2G5TZQ5</accession>
<dbReference type="Pfam" id="PF00907">
    <property type="entry name" value="T-box"/>
    <property type="match status" value="1"/>
</dbReference>
<evidence type="ECO:0000256" key="6">
    <source>
        <dbReference type="SAM" id="MobiDB-lite"/>
    </source>
</evidence>
<dbReference type="AlphaFoldDB" id="A0A2G5TZQ5"/>
<keyword evidence="2 5" id="KW-0238">DNA-binding</keyword>
<feature type="region of interest" description="Disordered" evidence="6">
    <location>
        <begin position="606"/>
        <end position="627"/>
    </location>
</feature>
<dbReference type="GO" id="GO:0005634">
    <property type="term" value="C:nucleus"/>
    <property type="evidence" value="ECO:0007669"/>
    <property type="project" value="UniProtKB-SubCell"/>
</dbReference>
<dbReference type="InterPro" id="IPR036960">
    <property type="entry name" value="T-box_sf"/>
</dbReference>
<dbReference type="SUPFAM" id="SSF49417">
    <property type="entry name" value="p53-like transcription factors"/>
    <property type="match status" value="2"/>
</dbReference>
<feature type="region of interest" description="Disordered" evidence="6">
    <location>
        <begin position="390"/>
        <end position="421"/>
    </location>
</feature>
<keyword evidence="3" id="KW-0804">Transcription</keyword>
<keyword evidence="9" id="KW-1185">Reference proteome</keyword>
<evidence type="ECO:0000313" key="9">
    <source>
        <dbReference type="Proteomes" id="UP000230233"/>
    </source>
</evidence>
<evidence type="ECO:0000256" key="2">
    <source>
        <dbReference type="ARBA" id="ARBA00023125"/>
    </source>
</evidence>
<dbReference type="GO" id="GO:0003700">
    <property type="term" value="F:DNA-binding transcription factor activity"/>
    <property type="evidence" value="ECO:0007669"/>
    <property type="project" value="InterPro"/>
</dbReference>
<dbReference type="InterPro" id="IPR008967">
    <property type="entry name" value="p53-like_TF_DNA-bd_sf"/>
</dbReference>
<evidence type="ECO:0000256" key="3">
    <source>
        <dbReference type="ARBA" id="ARBA00023163"/>
    </source>
</evidence>
<dbReference type="InterPro" id="IPR046360">
    <property type="entry name" value="T-box_DNA-bd"/>
</dbReference>
<reference evidence="9" key="1">
    <citation type="submission" date="2017-10" db="EMBL/GenBank/DDBJ databases">
        <title>Rapid genome shrinkage in a self-fertile nematode reveals novel sperm competition proteins.</title>
        <authorList>
            <person name="Yin D."/>
            <person name="Schwarz E.M."/>
            <person name="Thomas C.G."/>
            <person name="Felde R.L."/>
            <person name="Korf I.F."/>
            <person name="Cutter A.D."/>
            <person name="Schartner C.M."/>
            <person name="Ralston E.J."/>
            <person name="Meyer B.J."/>
            <person name="Haag E.S."/>
        </authorList>
    </citation>
    <scope>NUCLEOTIDE SEQUENCE [LARGE SCALE GENOMIC DNA]</scope>
    <source>
        <strain evidence="9">JU1422</strain>
    </source>
</reference>
<dbReference type="GO" id="GO:0003677">
    <property type="term" value="F:DNA binding"/>
    <property type="evidence" value="ECO:0007669"/>
    <property type="project" value="UniProtKB-UniRule"/>
</dbReference>
<gene>
    <name evidence="8" type="primary">Cnig_chr_IV.g13011</name>
    <name evidence="8" type="ORF">B9Z55_013011</name>
</gene>
<evidence type="ECO:0000313" key="8">
    <source>
        <dbReference type="EMBL" id="PIC32810.1"/>
    </source>
</evidence>
<comment type="caution">
    <text evidence="5">Lacks conserved residue(s) required for the propagation of feature annotation.</text>
</comment>
<evidence type="ECO:0000256" key="4">
    <source>
        <dbReference type="ARBA" id="ARBA00023242"/>
    </source>
</evidence>